<dbReference type="EMBL" id="MCGO01000006">
    <property type="protein sequence ID" value="ORY50906.1"/>
    <property type="molecule type" value="Genomic_DNA"/>
</dbReference>
<dbReference type="OrthoDB" id="2148662at2759"/>
<evidence type="ECO:0000313" key="3">
    <source>
        <dbReference type="Proteomes" id="UP000193642"/>
    </source>
</evidence>
<gene>
    <name evidence="2" type="ORF">BCR33DRAFT_498048</name>
</gene>
<dbReference type="STRING" id="329046.A0A1Y2CVI9"/>
<evidence type="ECO:0000256" key="1">
    <source>
        <dbReference type="SAM" id="Coils"/>
    </source>
</evidence>
<organism evidence="2 3">
    <name type="scientific">Rhizoclosmatium globosum</name>
    <dbReference type="NCBI Taxonomy" id="329046"/>
    <lineage>
        <taxon>Eukaryota</taxon>
        <taxon>Fungi</taxon>
        <taxon>Fungi incertae sedis</taxon>
        <taxon>Chytridiomycota</taxon>
        <taxon>Chytridiomycota incertae sedis</taxon>
        <taxon>Chytridiomycetes</taxon>
        <taxon>Chytridiales</taxon>
        <taxon>Chytriomycetaceae</taxon>
        <taxon>Rhizoclosmatium</taxon>
    </lineage>
</organism>
<name>A0A1Y2CVI9_9FUNG</name>
<protein>
    <submittedName>
        <fullName evidence="2">Uncharacterized protein</fullName>
    </submittedName>
</protein>
<dbReference type="AlphaFoldDB" id="A0A1Y2CVI9"/>
<reference evidence="2 3" key="1">
    <citation type="submission" date="2016-07" db="EMBL/GenBank/DDBJ databases">
        <title>Pervasive Adenine N6-methylation of Active Genes in Fungi.</title>
        <authorList>
            <consortium name="DOE Joint Genome Institute"/>
            <person name="Mondo S.J."/>
            <person name="Dannebaum R.O."/>
            <person name="Kuo R.C."/>
            <person name="Labutti K."/>
            <person name="Haridas S."/>
            <person name="Kuo A."/>
            <person name="Salamov A."/>
            <person name="Ahrendt S.R."/>
            <person name="Lipzen A."/>
            <person name="Sullivan W."/>
            <person name="Andreopoulos W.B."/>
            <person name="Clum A."/>
            <person name="Lindquist E."/>
            <person name="Daum C."/>
            <person name="Ramamoorthy G.K."/>
            <person name="Gryganskyi A."/>
            <person name="Culley D."/>
            <person name="Magnuson J.K."/>
            <person name="James T.Y."/>
            <person name="O'Malley M.A."/>
            <person name="Stajich J.E."/>
            <person name="Spatafora J.W."/>
            <person name="Visel A."/>
            <person name="Grigoriev I.V."/>
        </authorList>
    </citation>
    <scope>NUCLEOTIDE SEQUENCE [LARGE SCALE GENOMIC DNA]</scope>
    <source>
        <strain evidence="2 3">JEL800</strain>
    </source>
</reference>
<keyword evidence="3" id="KW-1185">Reference proteome</keyword>
<proteinExistence type="predicted"/>
<sequence>MDDMDYIDSLGKMAMVPPRAFKPPNSSASSVNNVPITPTTGPEIPADVAAELEALQLALAKEKAESERLRQIMSLNNGELGPILDLLTQKESQLEILKEAVLTAKVAVDETRAERDDALDTVALVKSQMRDAVEAMEADLDLVLKDKEALEKGLQESREATAKIEKELQLRVQERDDAEMELDTIMEERNKSLKELDDKTRGLSQAENSISRLQKEIEMLKLREVESSRRLMDAESRLQTAEIALEKAEMDASFAVNEVAMTDLHFAKSKENELERAVRDAEMRLKFAEEALMESEMACENAFIEINGMKNNAAGADKALRSEITALQNELDNVMRTLVTKNGEVEEAHDTIGDLDIRVNELEADLADARTALENNSKTVEIVTQDVIKARNESNLLKQQIESLKKTHDAELRRVFEQKAGDQKGMESLLAERAEHTKRVADLEAILAEVENERDDLLGRCEEMERDLDEIMRENAEKVEALEATLQEVGGETGERLEQLHHELNIAKNAVEVSQNKIAELERSKQEQIALAESQIKELEEEIEQTTFECEELNEKVGRLEADLESSIQLEVTLREQIKKLEESIGGNQANKGDLEVIVGIWRNNSKKLGLREMNYLIELKR</sequence>
<accession>A0A1Y2CVI9</accession>
<feature type="coiled-coil region" evidence="1">
    <location>
        <begin position="133"/>
        <end position="570"/>
    </location>
</feature>
<keyword evidence="1" id="KW-0175">Coiled coil</keyword>
<evidence type="ECO:0000313" key="2">
    <source>
        <dbReference type="EMBL" id="ORY50906.1"/>
    </source>
</evidence>
<comment type="caution">
    <text evidence="2">The sequence shown here is derived from an EMBL/GenBank/DDBJ whole genome shotgun (WGS) entry which is preliminary data.</text>
</comment>
<dbReference type="Gene3D" id="1.10.287.1490">
    <property type="match status" value="1"/>
</dbReference>
<dbReference type="Proteomes" id="UP000193642">
    <property type="component" value="Unassembled WGS sequence"/>
</dbReference>